<sequence>MGANPVEKVAGAKDGGGSTEAANALAEAARTKLATKLAAESLVPPKRKLVKKMVWDYVADAFVSAAAAASTSTSFRKKKISPA</sequence>
<evidence type="ECO:0000313" key="1">
    <source>
        <dbReference type="EMBL" id="KAI8531412.1"/>
    </source>
</evidence>
<proteinExistence type="predicted"/>
<dbReference type="EMBL" id="CM046398">
    <property type="protein sequence ID" value="KAI8531412.1"/>
    <property type="molecule type" value="Genomic_DNA"/>
</dbReference>
<gene>
    <name evidence="1" type="ORF">RHMOL_Rhmol11G0134600</name>
</gene>
<protein>
    <submittedName>
        <fullName evidence="1">Uncharacterized protein</fullName>
    </submittedName>
</protein>
<organism evidence="1 2">
    <name type="scientific">Rhododendron molle</name>
    <name type="common">Chinese azalea</name>
    <name type="synonym">Azalea mollis</name>
    <dbReference type="NCBI Taxonomy" id="49168"/>
    <lineage>
        <taxon>Eukaryota</taxon>
        <taxon>Viridiplantae</taxon>
        <taxon>Streptophyta</taxon>
        <taxon>Embryophyta</taxon>
        <taxon>Tracheophyta</taxon>
        <taxon>Spermatophyta</taxon>
        <taxon>Magnoliopsida</taxon>
        <taxon>eudicotyledons</taxon>
        <taxon>Gunneridae</taxon>
        <taxon>Pentapetalae</taxon>
        <taxon>asterids</taxon>
        <taxon>Ericales</taxon>
        <taxon>Ericaceae</taxon>
        <taxon>Ericoideae</taxon>
        <taxon>Rhodoreae</taxon>
        <taxon>Rhododendron</taxon>
    </lineage>
</organism>
<dbReference type="Proteomes" id="UP001062846">
    <property type="component" value="Chromosome 11"/>
</dbReference>
<accession>A0ACC0LS42</accession>
<reference evidence="1" key="1">
    <citation type="submission" date="2022-02" db="EMBL/GenBank/DDBJ databases">
        <title>Plant Genome Project.</title>
        <authorList>
            <person name="Zhang R.-G."/>
        </authorList>
    </citation>
    <scope>NUCLEOTIDE SEQUENCE</scope>
    <source>
        <strain evidence="1">AT1</strain>
    </source>
</reference>
<keyword evidence="2" id="KW-1185">Reference proteome</keyword>
<name>A0ACC0LS42_RHOML</name>
<comment type="caution">
    <text evidence="1">The sequence shown here is derived from an EMBL/GenBank/DDBJ whole genome shotgun (WGS) entry which is preliminary data.</text>
</comment>
<evidence type="ECO:0000313" key="2">
    <source>
        <dbReference type="Proteomes" id="UP001062846"/>
    </source>
</evidence>